<name>A0A0G3ID06_9BURK</name>
<evidence type="ECO:0000313" key="2">
    <source>
        <dbReference type="EMBL" id="AKK25074.1"/>
    </source>
</evidence>
<dbReference type="Proteomes" id="UP000035050">
    <property type="component" value="Plasmid pPO70-3"/>
</dbReference>
<evidence type="ECO:0000256" key="1">
    <source>
        <dbReference type="SAM" id="MobiDB-lite"/>
    </source>
</evidence>
<sequence length="316" mass="34732">MSEALSMHFSQLPPTGSAPTTGYAGQVPRGCAEALGAILATVDFRRKAMVNAAHEGLQASALTIFPPETFDGMDPEGVGRALASLMLCDFAAQRNQTTQWIEPDRDDVLRTLAVRLTPTGQEALLQSLENRQGDNAFSNYFAHADGQYFAQADAYCLAGHLYFQRAGSPLLAGSIDKTPEDASAQAARDYLKAADPTQHLMLVPLSRLRSGRSRRNVRTTPRLSIPKLAAGISRVSLLQKPYRVCRCRRQALRSRRGRSPPERVKAAGEEKAHPRRSQSAVPARRRCVGPYRKPCRERAARGHAPGRPVRRLRRIG</sequence>
<organism evidence="2 3">
    <name type="scientific">Pandoraea oxalativorans</name>
    <dbReference type="NCBI Taxonomy" id="573737"/>
    <lineage>
        <taxon>Bacteria</taxon>
        <taxon>Pseudomonadati</taxon>
        <taxon>Pseudomonadota</taxon>
        <taxon>Betaproteobacteria</taxon>
        <taxon>Burkholderiales</taxon>
        <taxon>Burkholderiaceae</taxon>
        <taxon>Pandoraea</taxon>
    </lineage>
</organism>
<dbReference type="PATRIC" id="fig|573737.6.peg.6193"/>
<accession>A0A0G3ID06</accession>
<reference evidence="2" key="1">
    <citation type="submission" date="2016-06" db="EMBL/GenBank/DDBJ databases">
        <title>Pandoraea oxalativorans DSM 23570 Genome Sequencing.</title>
        <authorList>
            <person name="Ee R."/>
            <person name="Lim Y.-L."/>
            <person name="Yong D."/>
            <person name="Yin W.-F."/>
            <person name="Chan K.-G."/>
        </authorList>
    </citation>
    <scope>NUCLEOTIDE SEQUENCE</scope>
    <source>
        <strain evidence="2">DSM 23570</strain>
        <plasmid evidence="2">pPO70-3</plasmid>
    </source>
</reference>
<keyword evidence="3" id="KW-1185">Reference proteome</keyword>
<proteinExistence type="predicted"/>
<dbReference type="KEGG" id="pox:MB84_30565"/>
<keyword evidence="2" id="KW-0614">Plasmid</keyword>
<feature type="compositionally biased region" description="Basic and acidic residues" evidence="1">
    <location>
        <begin position="259"/>
        <end position="272"/>
    </location>
</feature>
<gene>
    <name evidence="2" type="ORF">MB84_30565</name>
</gene>
<evidence type="ECO:0000313" key="3">
    <source>
        <dbReference type="Proteomes" id="UP000035050"/>
    </source>
</evidence>
<dbReference type="AlphaFoldDB" id="A0A0G3ID06"/>
<dbReference type="EMBL" id="CP011520">
    <property type="protein sequence ID" value="AKK25074.1"/>
    <property type="molecule type" value="Genomic_DNA"/>
</dbReference>
<feature type="region of interest" description="Disordered" evidence="1">
    <location>
        <begin position="1"/>
        <end position="24"/>
    </location>
</feature>
<feature type="compositionally biased region" description="Polar residues" evidence="1">
    <location>
        <begin position="8"/>
        <end position="20"/>
    </location>
</feature>
<feature type="region of interest" description="Disordered" evidence="1">
    <location>
        <begin position="252"/>
        <end position="316"/>
    </location>
</feature>
<protein>
    <submittedName>
        <fullName evidence="2">Uncharacterized protein</fullName>
    </submittedName>
</protein>
<geneLocation type="plasmid" evidence="2 3">
    <name>pPO70-3</name>
</geneLocation>